<proteinExistence type="predicted"/>
<evidence type="ECO:0000313" key="3">
    <source>
        <dbReference type="Proteomes" id="UP001597405"/>
    </source>
</evidence>
<evidence type="ECO:0000313" key="2">
    <source>
        <dbReference type="EMBL" id="MFD1983343.1"/>
    </source>
</evidence>
<name>A0ABW4U751_9HYPH</name>
<accession>A0ABW4U751</accession>
<organism evidence="2 3">
    <name type="scientific">Mesorhizobium newzealandense</name>
    <dbReference type="NCBI Taxonomy" id="1300302"/>
    <lineage>
        <taxon>Bacteria</taxon>
        <taxon>Pseudomonadati</taxon>
        <taxon>Pseudomonadota</taxon>
        <taxon>Alphaproteobacteria</taxon>
        <taxon>Hyphomicrobiales</taxon>
        <taxon>Phyllobacteriaceae</taxon>
        <taxon>Mesorhizobium</taxon>
    </lineage>
</organism>
<protein>
    <submittedName>
        <fullName evidence="2">Beta strand repeat-containing protein</fullName>
    </submittedName>
</protein>
<evidence type="ECO:0000256" key="1">
    <source>
        <dbReference type="SAM" id="SignalP"/>
    </source>
</evidence>
<feature type="chain" id="PRO_5046754793" evidence="1">
    <location>
        <begin position="22"/>
        <end position="819"/>
    </location>
</feature>
<reference evidence="3" key="1">
    <citation type="journal article" date="2019" name="Int. J. Syst. Evol. Microbiol.">
        <title>The Global Catalogue of Microorganisms (GCM) 10K type strain sequencing project: providing services to taxonomists for standard genome sequencing and annotation.</title>
        <authorList>
            <consortium name="The Broad Institute Genomics Platform"/>
            <consortium name="The Broad Institute Genome Sequencing Center for Infectious Disease"/>
            <person name="Wu L."/>
            <person name="Ma J."/>
        </authorList>
    </citation>
    <scope>NUCLEOTIDE SEQUENCE [LARGE SCALE GENOMIC DNA]</scope>
    <source>
        <strain evidence="3">CGMCC 1.16225</strain>
    </source>
</reference>
<gene>
    <name evidence="2" type="ORF">ACFSOZ_11760</name>
</gene>
<dbReference type="RefSeq" id="WP_379097569.1">
    <property type="nucleotide sequence ID" value="NZ_JBHUGZ010000007.1"/>
</dbReference>
<dbReference type="EMBL" id="JBHUGZ010000007">
    <property type="protein sequence ID" value="MFD1983343.1"/>
    <property type="molecule type" value="Genomic_DNA"/>
</dbReference>
<comment type="caution">
    <text evidence="2">The sequence shown here is derived from an EMBL/GenBank/DDBJ whole genome shotgun (WGS) entry which is preliminary data.</text>
</comment>
<keyword evidence="1" id="KW-0732">Signal</keyword>
<keyword evidence="3" id="KW-1185">Reference proteome</keyword>
<sequence>MHLLCRLSLLAAMLVVAPAWAQDWGQVVNVSATMGINGNRLCYGEASRGDIGCPSDAPIISGSTISGTFLGDGSGLTGVTVATDRIVSGTSAAIITPDGTVTMLGRLEIVTGTNVVSLGKGAGYSNTGSNVTVVGKSAGNFNSGSNVAALGDFAGQNNPGSALTAVGHAAAQNNTGNNVTALGAWAGTSNTFSNVTLLGYNVYTADKSNQVVLGNGNVVEVSTSGVYVGKGVSITGTISATNFVGNGSGLTGISTVTDRIISGTASAIISPSGNLNVRGLLDIVTSSNVVGIGSSAAKNNTGVQVTALGYAAAQNNTANYLTAVGYAAALSNNMPNVTAVGTNAGYSNSGTNVTAVGMAAAQNNTGSNLAALGYSAGQNNSGDYSTLVGGLAGQNNTMTHLTGIGYFAAKDNTSAFVTAVGEEAGQLNSGYALAAMGVAAGKYNTGSNSTVIGSYAGQYNTGLNAVALGYLAGRNNMASNVTALGAYAVQSASVSNTFINVTGVGFNAQPNKSNQVILGDGNIVEVSTTGIYVGAGVSTTGAISATTGYFSSNVGIGVTSPSKTLHVAGPILVSATGTGAWPTDAGNVLLYAAAPTGPFPVLQFNVSNNKLMVGNGGANWQTGLVLMGGNADVIIGSTYVSNSLVSKRVSGYVGIQTTNPQTMLDVAGSIRISADASATTNTCDTNRSGAIRYNGSTFQVCYGSGGWANLADASSTVATVDRITSGTAQVIANGNSGYVSLTNGASTWGYLGVSQTYLGAANFGGKVGIGTVTPAVALEISGTVSATVLQLADGPAITCGPSTYGTMKMVNGRPYYCRQ</sequence>
<feature type="signal peptide" evidence="1">
    <location>
        <begin position="1"/>
        <end position="21"/>
    </location>
</feature>
<dbReference type="Proteomes" id="UP001597405">
    <property type="component" value="Unassembled WGS sequence"/>
</dbReference>